<dbReference type="Gene3D" id="3.40.630.30">
    <property type="match status" value="1"/>
</dbReference>
<evidence type="ECO:0000313" key="5">
    <source>
        <dbReference type="Proteomes" id="UP000298049"/>
    </source>
</evidence>
<dbReference type="CDD" id="cd04301">
    <property type="entry name" value="NAT_SF"/>
    <property type="match status" value="1"/>
</dbReference>
<accession>A0A4P7XHF6</accession>
<dbReference type="KEGG" id="hmi:soil367_11270"/>
<dbReference type="OrthoDB" id="9789605at2"/>
<keyword evidence="2" id="KW-0012">Acyltransferase</keyword>
<evidence type="ECO:0000313" key="4">
    <source>
        <dbReference type="EMBL" id="QCF26468.1"/>
    </source>
</evidence>
<dbReference type="PROSITE" id="PS51186">
    <property type="entry name" value="GNAT"/>
    <property type="match status" value="1"/>
</dbReference>
<evidence type="ECO:0000256" key="2">
    <source>
        <dbReference type="ARBA" id="ARBA00023315"/>
    </source>
</evidence>
<organism evidence="4 5">
    <name type="scientific">Hydrocarboniclastica marina</name>
    <dbReference type="NCBI Taxonomy" id="2259620"/>
    <lineage>
        <taxon>Bacteria</taxon>
        <taxon>Pseudomonadati</taxon>
        <taxon>Pseudomonadota</taxon>
        <taxon>Gammaproteobacteria</taxon>
        <taxon>Alteromonadales</taxon>
        <taxon>Alteromonadaceae</taxon>
        <taxon>Hydrocarboniclastica</taxon>
    </lineage>
</organism>
<keyword evidence="5" id="KW-1185">Reference proteome</keyword>
<protein>
    <submittedName>
        <fullName evidence="4">GNAT family N-acetyltransferase</fullName>
    </submittedName>
</protein>
<evidence type="ECO:0000256" key="1">
    <source>
        <dbReference type="ARBA" id="ARBA00022679"/>
    </source>
</evidence>
<proteinExistence type="predicted"/>
<dbReference type="SUPFAM" id="SSF55729">
    <property type="entry name" value="Acyl-CoA N-acyltransferases (Nat)"/>
    <property type="match status" value="1"/>
</dbReference>
<dbReference type="GO" id="GO:0016747">
    <property type="term" value="F:acyltransferase activity, transferring groups other than amino-acyl groups"/>
    <property type="evidence" value="ECO:0007669"/>
    <property type="project" value="InterPro"/>
</dbReference>
<feature type="domain" description="N-acetyltransferase" evidence="3">
    <location>
        <begin position="1"/>
        <end position="138"/>
    </location>
</feature>
<dbReference type="PANTHER" id="PTHR42919">
    <property type="entry name" value="N-ALPHA-ACETYLTRANSFERASE"/>
    <property type="match status" value="1"/>
</dbReference>
<sequence>MEYELIEALIKKEQISSRGQFIKDIALDDYLKKIKSNAEFVSHYAEGQCVGFVAFYCNDPSRRNAFITLVLVSPNFRGQGISQKLIRYVLDICKKRRFEACSLEVLRGNQFAVQVYKRIGFKIVSERNGKIFMRTLLG</sequence>
<dbReference type="Proteomes" id="UP000298049">
    <property type="component" value="Chromosome"/>
</dbReference>
<reference evidence="4 5" key="1">
    <citation type="submission" date="2018-07" db="EMBL/GenBank/DDBJ databases">
        <title>Marsedoiliclastica nanhaica gen. nov. sp. nov., a novel marine hydrocarbonoclastic bacterium isolated from an in-situ enriched hydrocarbon-degrading consortium in deep-sea sediment.</title>
        <authorList>
            <person name="Dong C."/>
            <person name="Ma T."/>
            <person name="Liu R."/>
            <person name="Shao Z."/>
        </authorList>
    </citation>
    <scope>NUCLEOTIDE SEQUENCE [LARGE SCALE GENOMIC DNA]</scope>
    <source>
        <strain evidence="5">soil36-7</strain>
    </source>
</reference>
<dbReference type="AlphaFoldDB" id="A0A4P7XHF6"/>
<dbReference type="InterPro" id="IPR016181">
    <property type="entry name" value="Acyl_CoA_acyltransferase"/>
</dbReference>
<gene>
    <name evidence="4" type="ORF">soil367_11270</name>
</gene>
<dbReference type="Pfam" id="PF00583">
    <property type="entry name" value="Acetyltransf_1"/>
    <property type="match status" value="1"/>
</dbReference>
<dbReference type="InterPro" id="IPR051556">
    <property type="entry name" value="N-term/lysine_N-AcTrnsfr"/>
</dbReference>
<dbReference type="EMBL" id="CP031093">
    <property type="protein sequence ID" value="QCF26468.1"/>
    <property type="molecule type" value="Genomic_DNA"/>
</dbReference>
<dbReference type="InterPro" id="IPR000182">
    <property type="entry name" value="GNAT_dom"/>
</dbReference>
<dbReference type="PANTHER" id="PTHR42919:SF8">
    <property type="entry name" value="N-ALPHA-ACETYLTRANSFERASE 50"/>
    <property type="match status" value="1"/>
</dbReference>
<dbReference type="RefSeq" id="WP_136549189.1">
    <property type="nucleotide sequence ID" value="NZ_CP031093.1"/>
</dbReference>
<keyword evidence="1 4" id="KW-0808">Transferase</keyword>
<evidence type="ECO:0000259" key="3">
    <source>
        <dbReference type="PROSITE" id="PS51186"/>
    </source>
</evidence>
<name>A0A4P7XHF6_9ALTE</name>